<feature type="compositionally biased region" description="Low complexity" evidence="1">
    <location>
        <begin position="310"/>
        <end position="319"/>
    </location>
</feature>
<sequence length="351" mass="39114">MKEISISKCIFFGVLISIPIFLFLTRRNSSSTLVSTSTSISDSDLKIRPGYPTYDSYFQKQLNKTLNPKLRKIWTTRDWDRKIQFSQNSSASLKNKLLRFIKVLCIGARMGQEVKAETGQGFGFNRNGPGTLPAIGGEEGDFHNQPFDDEAFDLNSLTCLITHFFRKVRVRRSNDFEARRDLRVTQWLTPSFYTTRLALGLGNPIDEVIISFSTPSNCAEASFAPEYGELCCFHALATSASEEFFLMHTFVLFSLSSSRRDSAIVLRKEVAIGLLRTRVAMVVISEPVVTAECRLVESSGDCRRPPVVVSGEAPSASSRRAAEGKGYWRGLRKLPEGRLPTGPGRRATGEG</sequence>
<gene>
    <name evidence="2" type="ORF">HAX54_044315</name>
</gene>
<feature type="region of interest" description="Disordered" evidence="1">
    <location>
        <begin position="308"/>
        <end position="351"/>
    </location>
</feature>
<dbReference type="PANTHER" id="PTHR45085">
    <property type="entry name" value="F21J9.14"/>
    <property type="match status" value="1"/>
</dbReference>
<reference evidence="2 3" key="1">
    <citation type="journal article" date="2021" name="BMC Genomics">
        <title>Datura genome reveals duplications of psychoactive alkaloid biosynthetic genes and high mutation rate following tissue culture.</title>
        <authorList>
            <person name="Rajewski A."/>
            <person name="Carter-House D."/>
            <person name="Stajich J."/>
            <person name="Litt A."/>
        </authorList>
    </citation>
    <scope>NUCLEOTIDE SEQUENCE [LARGE SCALE GENOMIC DNA]</scope>
    <source>
        <strain evidence="2">AR-01</strain>
    </source>
</reference>
<protein>
    <submittedName>
        <fullName evidence="2">Uncharacterized protein</fullName>
    </submittedName>
</protein>
<proteinExistence type="predicted"/>
<dbReference type="EMBL" id="JACEIK010000675">
    <property type="protein sequence ID" value="MCD7460735.1"/>
    <property type="molecule type" value="Genomic_DNA"/>
</dbReference>
<keyword evidence="3" id="KW-1185">Reference proteome</keyword>
<evidence type="ECO:0000313" key="3">
    <source>
        <dbReference type="Proteomes" id="UP000823775"/>
    </source>
</evidence>
<dbReference type="PANTHER" id="PTHR45085:SF2">
    <property type="entry name" value="F21J9.14"/>
    <property type="match status" value="1"/>
</dbReference>
<comment type="caution">
    <text evidence="2">The sequence shown here is derived from an EMBL/GenBank/DDBJ whole genome shotgun (WGS) entry which is preliminary data.</text>
</comment>
<evidence type="ECO:0000313" key="2">
    <source>
        <dbReference type="EMBL" id="MCD7460735.1"/>
    </source>
</evidence>
<dbReference type="Proteomes" id="UP000823775">
    <property type="component" value="Unassembled WGS sequence"/>
</dbReference>
<name>A0ABS8SPN7_DATST</name>
<organism evidence="2 3">
    <name type="scientific">Datura stramonium</name>
    <name type="common">Jimsonweed</name>
    <name type="synonym">Common thornapple</name>
    <dbReference type="NCBI Taxonomy" id="4076"/>
    <lineage>
        <taxon>Eukaryota</taxon>
        <taxon>Viridiplantae</taxon>
        <taxon>Streptophyta</taxon>
        <taxon>Embryophyta</taxon>
        <taxon>Tracheophyta</taxon>
        <taxon>Spermatophyta</taxon>
        <taxon>Magnoliopsida</taxon>
        <taxon>eudicotyledons</taxon>
        <taxon>Gunneridae</taxon>
        <taxon>Pentapetalae</taxon>
        <taxon>asterids</taxon>
        <taxon>lamiids</taxon>
        <taxon>Solanales</taxon>
        <taxon>Solanaceae</taxon>
        <taxon>Solanoideae</taxon>
        <taxon>Datureae</taxon>
        <taxon>Datura</taxon>
    </lineage>
</organism>
<accession>A0ABS8SPN7</accession>
<evidence type="ECO:0000256" key="1">
    <source>
        <dbReference type="SAM" id="MobiDB-lite"/>
    </source>
</evidence>